<feature type="transmembrane region" description="Helical" evidence="1">
    <location>
        <begin position="99"/>
        <end position="116"/>
    </location>
</feature>
<protein>
    <recommendedName>
        <fullName evidence="4">DUF1700 domain-containing protein</fullName>
    </recommendedName>
</protein>
<accession>A0ABQ2S6F6</accession>
<feature type="transmembrane region" description="Helical" evidence="1">
    <location>
        <begin position="158"/>
        <end position="175"/>
    </location>
</feature>
<keyword evidence="1" id="KW-0812">Transmembrane</keyword>
<dbReference type="EMBL" id="BMQN01000010">
    <property type="protein sequence ID" value="GGS02284.1"/>
    <property type="molecule type" value="Genomic_DNA"/>
</dbReference>
<reference evidence="3" key="1">
    <citation type="journal article" date="2019" name="Int. J. Syst. Evol. Microbiol.">
        <title>The Global Catalogue of Microorganisms (GCM) 10K type strain sequencing project: providing services to taxonomists for standard genome sequencing and annotation.</title>
        <authorList>
            <consortium name="The Broad Institute Genomics Platform"/>
            <consortium name="The Broad Institute Genome Sequencing Center for Infectious Disease"/>
            <person name="Wu L."/>
            <person name="Ma J."/>
        </authorList>
    </citation>
    <scope>NUCLEOTIDE SEQUENCE [LARGE SCALE GENOMIC DNA]</scope>
    <source>
        <strain evidence="3">JCM 31405</strain>
    </source>
</reference>
<sequence>MTLNDWLDVALRDLAPAAWDRMTAEYHAHVQDAMHSGLTEPEAVATLGDPAQVNRALRRTYATDEELSNSQGAWMWMFSLLVVTSYAAVTLWLVRPEAATGPLVALLLAPLIWLLVRREPQPVRNFLLATAGHWIVNFSLWMNWMLQLWRGDAPPSQGLLWFFPVLWLVWMLDAGRRIQRIQRTLKLGDRA</sequence>
<feature type="transmembrane region" description="Helical" evidence="1">
    <location>
        <begin position="125"/>
        <end position="146"/>
    </location>
</feature>
<evidence type="ECO:0000313" key="2">
    <source>
        <dbReference type="EMBL" id="GGS02284.1"/>
    </source>
</evidence>
<keyword evidence="3" id="KW-1185">Reference proteome</keyword>
<feature type="transmembrane region" description="Helical" evidence="1">
    <location>
        <begin position="73"/>
        <end position="93"/>
    </location>
</feature>
<dbReference type="RefSeq" id="WP_189074097.1">
    <property type="nucleotide sequence ID" value="NZ_BMQN01000010.1"/>
</dbReference>
<evidence type="ECO:0000256" key="1">
    <source>
        <dbReference type="SAM" id="Phobius"/>
    </source>
</evidence>
<keyword evidence="1" id="KW-1133">Transmembrane helix</keyword>
<gene>
    <name evidence="2" type="ORF">GCM10008960_31190</name>
</gene>
<dbReference type="Pfam" id="PF22564">
    <property type="entry name" value="HAAS"/>
    <property type="match status" value="1"/>
</dbReference>
<proteinExistence type="predicted"/>
<evidence type="ECO:0008006" key="4">
    <source>
        <dbReference type="Google" id="ProtNLM"/>
    </source>
</evidence>
<comment type="caution">
    <text evidence="2">The sequence shown here is derived from an EMBL/GenBank/DDBJ whole genome shotgun (WGS) entry which is preliminary data.</text>
</comment>
<keyword evidence="1" id="KW-0472">Membrane</keyword>
<dbReference type="Proteomes" id="UP000644548">
    <property type="component" value="Unassembled WGS sequence"/>
</dbReference>
<name>A0ABQ2S6F6_9DEIO</name>
<evidence type="ECO:0000313" key="3">
    <source>
        <dbReference type="Proteomes" id="UP000644548"/>
    </source>
</evidence>
<organism evidence="2 3">
    <name type="scientific">Deinococcus sedimenti</name>
    <dbReference type="NCBI Taxonomy" id="1867090"/>
    <lineage>
        <taxon>Bacteria</taxon>
        <taxon>Thermotogati</taxon>
        <taxon>Deinococcota</taxon>
        <taxon>Deinococci</taxon>
        <taxon>Deinococcales</taxon>
        <taxon>Deinococcaceae</taxon>
        <taxon>Deinococcus</taxon>
    </lineage>
</organism>